<dbReference type="AlphaFoldDB" id="A0A1I1NML4"/>
<dbReference type="GO" id="GO:0006567">
    <property type="term" value="P:L-threonine catabolic process"/>
    <property type="evidence" value="ECO:0007669"/>
    <property type="project" value="TreeGrafter"/>
</dbReference>
<dbReference type="Pfam" id="PF00291">
    <property type="entry name" value="PALP"/>
    <property type="match status" value="1"/>
</dbReference>
<dbReference type="GO" id="GO:0004794">
    <property type="term" value="F:threonine deaminase activity"/>
    <property type="evidence" value="ECO:0007669"/>
    <property type="project" value="TreeGrafter"/>
</dbReference>
<comment type="cofactor">
    <cofactor evidence="1">
        <name>pyridoxal 5'-phosphate</name>
        <dbReference type="ChEBI" id="CHEBI:597326"/>
    </cofactor>
</comment>
<evidence type="ECO:0000259" key="4">
    <source>
        <dbReference type="Pfam" id="PF00291"/>
    </source>
</evidence>
<protein>
    <submittedName>
        <fullName evidence="5">Threonine dehydratase</fullName>
    </submittedName>
</protein>
<dbReference type="Proteomes" id="UP000198832">
    <property type="component" value="Unassembled WGS sequence"/>
</dbReference>
<dbReference type="PANTHER" id="PTHR48078:SF7">
    <property type="entry name" value="BLL6502 PROTEIN"/>
    <property type="match status" value="1"/>
</dbReference>
<dbReference type="SUPFAM" id="SSF53686">
    <property type="entry name" value="Tryptophan synthase beta subunit-like PLP-dependent enzymes"/>
    <property type="match status" value="1"/>
</dbReference>
<dbReference type="RefSeq" id="WP_091126452.1">
    <property type="nucleotide sequence ID" value="NZ_FOLB01000018.1"/>
</dbReference>
<evidence type="ECO:0000313" key="5">
    <source>
        <dbReference type="EMBL" id="SFC98522.1"/>
    </source>
</evidence>
<name>A0A1I1NML4_9ACTN</name>
<accession>A0A1I1NML4</accession>
<keyword evidence="6" id="KW-1185">Reference proteome</keyword>
<dbReference type="Gene3D" id="3.40.50.1100">
    <property type="match status" value="2"/>
</dbReference>
<evidence type="ECO:0000256" key="3">
    <source>
        <dbReference type="ARBA" id="ARBA00023239"/>
    </source>
</evidence>
<dbReference type="PANTHER" id="PTHR48078">
    <property type="entry name" value="THREONINE DEHYDRATASE, MITOCHONDRIAL-RELATED"/>
    <property type="match status" value="1"/>
</dbReference>
<dbReference type="EMBL" id="FOLB01000018">
    <property type="protein sequence ID" value="SFC98522.1"/>
    <property type="molecule type" value="Genomic_DNA"/>
</dbReference>
<sequence length="320" mass="33490">MAELTLTHESLARAREVVRPHVAPTATLRWPLLEQALGTRLWVKHENHNPTGAFKVRGGLTFMAHHREEGPGGGVISASRGNHSQSLAFAGAAAGVPVTIVVPEGNSPDKNAATEAFGARLVVHGADFQEALEHAGVLAEAEGLTPVPPIHPWLVEGVATYAAELHEAVPDLDVVYVPVGMGSGICANILVRDLLGRRTEIVGVVAENAPAYALSFEAGEPVPTDTADTFVDGVACRTPDPLAVDTICRGAARIVRVGEQQAAAAMALHYRSTHNLPEPAGSLALAAALGERDRLAGKRVAVVQTGGNADFEVLRRVFGG</sequence>
<evidence type="ECO:0000256" key="1">
    <source>
        <dbReference type="ARBA" id="ARBA00001933"/>
    </source>
</evidence>
<dbReference type="InterPro" id="IPR036052">
    <property type="entry name" value="TrpB-like_PALP_sf"/>
</dbReference>
<evidence type="ECO:0000313" key="6">
    <source>
        <dbReference type="Proteomes" id="UP000198832"/>
    </source>
</evidence>
<dbReference type="CDD" id="cd01562">
    <property type="entry name" value="Thr-dehyd"/>
    <property type="match status" value="1"/>
</dbReference>
<keyword evidence="3" id="KW-0456">Lyase</keyword>
<dbReference type="OrthoDB" id="9811476at2"/>
<dbReference type="InterPro" id="IPR050147">
    <property type="entry name" value="Ser/Thr_Dehydratase"/>
</dbReference>
<evidence type="ECO:0000256" key="2">
    <source>
        <dbReference type="ARBA" id="ARBA00022898"/>
    </source>
</evidence>
<gene>
    <name evidence="5" type="ORF">SAMN04487968_11829</name>
</gene>
<dbReference type="NCBIfam" id="NF004771">
    <property type="entry name" value="PRK06110.1"/>
    <property type="match status" value="1"/>
</dbReference>
<dbReference type="GO" id="GO:0009097">
    <property type="term" value="P:isoleucine biosynthetic process"/>
    <property type="evidence" value="ECO:0007669"/>
    <property type="project" value="TreeGrafter"/>
</dbReference>
<reference evidence="5 6" key="1">
    <citation type="submission" date="2016-10" db="EMBL/GenBank/DDBJ databases">
        <authorList>
            <person name="de Groot N.N."/>
        </authorList>
    </citation>
    <scope>NUCLEOTIDE SEQUENCE [LARGE SCALE GENOMIC DNA]</scope>
    <source>
        <strain evidence="5 6">CGMCC 1.7056</strain>
    </source>
</reference>
<feature type="domain" description="Tryptophan synthase beta chain-like PALP" evidence="4">
    <location>
        <begin position="18"/>
        <end position="306"/>
    </location>
</feature>
<dbReference type="GO" id="GO:0006565">
    <property type="term" value="P:L-serine catabolic process"/>
    <property type="evidence" value="ECO:0007669"/>
    <property type="project" value="TreeGrafter"/>
</dbReference>
<proteinExistence type="predicted"/>
<organism evidence="5 6">
    <name type="scientific">Nocardioides terrae</name>
    <dbReference type="NCBI Taxonomy" id="574651"/>
    <lineage>
        <taxon>Bacteria</taxon>
        <taxon>Bacillati</taxon>
        <taxon>Actinomycetota</taxon>
        <taxon>Actinomycetes</taxon>
        <taxon>Propionibacteriales</taxon>
        <taxon>Nocardioidaceae</taxon>
        <taxon>Nocardioides</taxon>
    </lineage>
</organism>
<dbReference type="InterPro" id="IPR001926">
    <property type="entry name" value="TrpB-like_PALP"/>
</dbReference>
<keyword evidence="2" id="KW-0663">Pyridoxal phosphate</keyword>
<dbReference type="GO" id="GO:0003941">
    <property type="term" value="F:L-serine ammonia-lyase activity"/>
    <property type="evidence" value="ECO:0007669"/>
    <property type="project" value="TreeGrafter"/>
</dbReference>
<dbReference type="STRING" id="574651.SAMN04487968_11829"/>